<feature type="region of interest" description="Disordered" evidence="1">
    <location>
        <begin position="333"/>
        <end position="361"/>
    </location>
</feature>
<organism evidence="3 4">
    <name type="scientific">Halorubrum alkaliphilum</name>
    <dbReference type="NCBI Taxonomy" id="261290"/>
    <lineage>
        <taxon>Archaea</taxon>
        <taxon>Methanobacteriati</taxon>
        <taxon>Methanobacteriota</taxon>
        <taxon>Stenosarchaea group</taxon>
        <taxon>Halobacteria</taxon>
        <taxon>Halobacteriales</taxon>
        <taxon>Haloferacaceae</taxon>
        <taxon>Halorubrum</taxon>
    </lineage>
</organism>
<evidence type="ECO:0000256" key="1">
    <source>
        <dbReference type="SAM" id="MobiDB-lite"/>
    </source>
</evidence>
<dbReference type="InterPro" id="IPR055966">
    <property type="entry name" value="DUF7544"/>
</dbReference>
<dbReference type="AlphaFoldDB" id="A0A8T4GE01"/>
<sequence length="361" mass="38822">MSWHAVDAVDDAVEATRRFLFPFSLVRWTVLALLVLLMGTVNTNVSIPFVPEVEFTPFPEGALPNEVLSGLDTGLLVTVGVAFAAFSVLVSVATLSLRLVFYDALRTNEVRVWAPFVARFRQAFGLFVFSFVAGLVLVLPLLVAVAASTTIGWGPADAVGDVFVGLSGWGIGLALLVGGLLTMLMLLIIRFTYEFVVPVMVHRNEGVLTAWSRFWVTLRKSWTEFLLYLVVHFFLGVGVSIAEGVVFLFAGGAVFVLGAVTLLIVAGLLGGFSAMTGTTAGVVTIALVVIIGIIALLLVFLPVRLVTRTYLIAYEVSMLGSVDPELAMLDPDVDPNATVRTGQPEVSTERSETSAESYEKK</sequence>
<evidence type="ECO:0000313" key="3">
    <source>
        <dbReference type="EMBL" id="MBP1921959.1"/>
    </source>
</evidence>
<reference evidence="3" key="1">
    <citation type="submission" date="2021-03" db="EMBL/GenBank/DDBJ databases">
        <title>Genomic Encyclopedia of Type Strains, Phase IV (KMG-IV): sequencing the most valuable type-strain genomes for metagenomic binning, comparative biology and taxonomic classification.</title>
        <authorList>
            <person name="Goeker M."/>
        </authorList>
    </citation>
    <scope>NUCLEOTIDE SEQUENCE</scope>
    <source>
        <strain evidence="3">DSM 23564</strain>
    </source>
</reference>
<comment type="caution">
    <text evidence="3">The sequence shown here is derived from an EMBL/GenBank/DDBJ whole genome shotgun (WGS) entry which is preliminary data.</text>
</comment>
<dbReference type="OrthoDB" id="137652at2157"/>
<protein>
    <submittedName>
        <fullName evidence="3">Uncharacterized protein</fullName>
    </submittedName>
</protein>
<keyword evidence="2" id="KW-0472">Membrane</keyword>
<feature type="transmembrane region" description="Helical" evidence="2">
    <location>
        <begin position="248"/>
        <end position="269"/>
    </location>
</feature>
<name>A0A8T4GE01_9EURY</name>
<feature type="transmembrane region" description="Helical" evidence="2">
    <location>
        <begin position="167"/>
        <end position="193"/>
    </location>
</feature>
<gene>
    <name evidence="3" type="ORF">J2751_000964</name>
</gene>
<feature type="compositionally biased region" description="Basic and acidic residues" evidence="1">
    <location>
        <begin position="347"/>
        <end position="361"/>
    </location>
</feature>
<dbReference type="Pfam" id="PF24400">
    <property type="entry name" value="DUF7544"/>
    <property type="match status" value="1"/>
</dbReference>
<accession>A0A8T4GE01</accession>
<feature type="transmembrane region" description="Helical" evidence="2">
    <location>
        <begin position="281"/>
        <end position="301"/>
    </location>
</feature>
<evidence type="ECO:0000256" key="2">
    <source>
        <dbReference type="SAM" id="Phobius"/>
    </source>
</evidence>
<feature type="transmembrane region" description="Helical" evidence="2">
    <location>
        <begin position="25"/>
        <end position="47"/>
    </location>
</feature>
<dbReference type="Proteomes" id="UP000823588">
    <property type="component" value="Unassembled WGS sequence"/>
</dbReference>
<proteinExistence type="predicted"/>
<dbReference type="EMBL" id="JAGGKQ010000005">
    <property type="protein sequence ID" value="MBP1921959.1"/>
    <property type="molecule type" value="Genomic_DNA"/>
</dbReference>
<feature type="transmembrane region" description="Helical" evidence="2">
    <location>
        <begin position="225"/>
        <end position="242"/>
    </location>
</feature>
<keyword evidence="2" id="KW-0812">Transmembrane</keyword>
<keyword evidence="4" id="KW-1185">Reference proteome</keyword>
<feature type="transmembrane region" description="Helical" evidence="2">
    <location>
        <begin position="75"/>
        <end position="102"/>
    </location>
</feature>
<keyword evidence="2" id="KW-1133">Transmembrane helix</keyword>
<feature type="transmembrane region" description="Helical" evidence="2">
    <location>
        <begin position="123"/>
        <end position="147"/>
    </location>
</feature>
<evidence type="ECO:0000313" key="4">
    <source>
        <dbReference type="Proteomes" id="UP000823588"/>
    </source>
</evidence>
<dbReference type="RefSeq" id="WP_209483679.1">
    <property type="nucleotide sequence ID" value="NZ_JAGGKQ010000005.1"/>
</dbReference>